<evidence type="ECO:0000313" key="2">
    <source>
        <dbReference type="EMBL" id="TFF33632.1"/>
    </source>
</evidence>
<sequence>METKPPNIKLAVPFFMVTDMEVSLRFYTEGLGFKMTNQWTPREKIEWCWLERDAVSVMLQQPRTRNDEQRGPLGGGLTISYQCADALALYHEFTAAGLTVQEPFVGNGLWVVGLKDPDGYRIEFESPTDVKEETKYSEWVGV</sequence>
<dbReference type="InterPro" id="IPR029068">
    <property type="entry name" value="Glyas_Bleomycin-R_OHBP_Dase"/>
</dbReference>
<protein>
    <submittedName>
        <fullName evidence="2">VOC family protein</fullName>
    </submittedName>
</protein>
<organism evidence="2 3">
    <name type="scientific">Mucilaginibacter psychrotolerans</name>
    <dbReference type="NCBI Taxonomy" id="1524096"/>
    <lineage>
        <taxon>Bacteria</taxon>
        <taxon>Pseudomonadati</taxon>
        <taxon>Bacteroidota</taxon>
        <taxon>Sphingobacteriia</taxon>
        <taxon>Sphingobacteriales</taxon>
        <taxon>Sphingobacteriaceae</taxon>
        <taxon>Mucilaginibacter</taxon>
    </lineage>
</organism>
<dbReference type="AlphaFoldDB" id="A0A4Y8S3W7"/>
<dbReference type="Pfam" id="PF00903">
    <property type="entry name" value="Glyoxalase"/>
    <property type="match status" value="1"/>
</dbReference>
<reference evidence="2 3" key="1">
    <citation type="journal article" date="2017" name="Int. J. Syst. Evol. Microbiol.">
        <title>Mucilaginibacterpsychrotolerans sp. nov., isolated from peatlands.</title>
        <authorList>
            <person name="Deng Y."/>
            <person name="Shen L."/>
            <person name="Xu B."/>
            <person name="Liu Y."/>
            <person name="Gu Z."/>
            <person name="Liu H."/>
            <person name="Zhou Y."/>
        </authorList>
    </citation>
    <scope>NUCLEOTIDE SEQUENCE [LARGE SCALE GENOMIC DNA]</scope>
    <source>
        <strain evidence="2 3">NH7-4</strain>
    </source>
</reference>
<dbReference type="InterPro" id="IPR037523">
    <property type="entry name" value="VOC_core"/>
</dbReference>
<keyword evidence="3" id="KW-1185">Reference proteome</keyword>
<dbReference type="EMBL" id="SOZE01000041">
    <property type="protein sequence ID" value="TFF33632.1"/>
    <property type="molecule type" value="Genomic_DNA"/>
</dbReference>
<proteinExistence type="predicted"/>
<gene>
    <name evidence="2" type="ORF">E2R66_25010</name>
</gene>
<dbReference type="RefSeq" id="WP_133236083.1">
    <property type="nucleotide sequence ID" value="NZ_SOZE01000041.1"/>
</dbReference>
<name>A0A4Y8S3W7_9SPHI</name>
<feature type="domain" description="VOC" evidence="1">
    <location>
        <begin position="7"/>
        <end position="127"/>
    </location>
</feature>
<comment type="caution">
    <text evidence="2">The sequence shown here is derived from an EMBL/GenBank/DDBJ whole genome shotgun (WGS) entry which is preliminary data.</text>
</comment>
<accession>A0A4Y8S3W7</accession>
<dbReference type="PROSITE" id="PS51819">
    <property type="entry name" value="VOC"/>
    <property type="match status" value="1"/>
</dbReference>
<evidence type="ECO:0000313" key="3">
    <source>
        <dbReference type="Proteomes" id="UP000297540"/>
    </source>
</evidence>
<evidence type="ECO:0000259" key="1">
    <source>
        <dbReference type="PROSITE" id="PS51819"/>
    </source>
</evidence>
<dbReference type="SUPFAM" id="SSF54593">
    <property type="entry name" value="Glyoxalase/Bleomycin resistance protein/Dihydroxybiphenyl dioxygenase"/>
    <property type="match status" value="1"/>
</dbReference>
<dbReference type="OrthoDB" id="9796521at2"/>
<dbReference type="Proteomes" id="UP000297540">
    <property type="component" value="Unassembled WGS sequence"/>
</dbReference>
<dbReference type="Gene3D" id="3.10.180.10">
    <property type="entry name" value="2,3-Dihydroxybiphenyl 1,2-Dioxygenase, domain 1"/>
    <property type="match status" value="1"/>
</dbReference>
<dbReference type="InterPro" id="IPR004360">
    <property type="entry name" value="Glyas_Fos-R_dOase_dom"/>
</dbReference>